<dbReference type="AlphaFoldDB" id="A0A2S6MW21"/>
<sequence length="277" mass="29170">MSIRMLVVGLMLMAALALGLMAVQVARAPQPVVRLSELPPAPLTVSYLTAARALPIGTLLRDEDLSAIAVPPGKLPPQALIDAPQQRAALRGALVRRFVDPGAPILTGDLLRVRERGFLAAVLQPGTRAASIGVDEVSGVAGLIWPGDRVDVILTQAMDPSTPVAQRVVSERILADVRVIAIDQALTRNDTSTAGLTGGHVARTVTLQVSPEDADRLAVAQRLGHISLVVRAMGTDKTDASLPGSVFSRDVSPALDHPIGATVRVIEGDKRNDVTFR</sequence>
<dbReference type="Pfam" id="PF08666">
    <property type="entry name" value="SAF"/>
    <property type="match status" value="1"/>
</dbReference>
<evidence type="ECO:0000259" key="1">
    <source>
        <dbReference type="SMART" id="SM00858"/>
    </source>
</evidence>
<accession>A0A2S6MW21</accession>
<dbReference type="OrthoDB" id="163768at2"/>
<proteinExistence type="predicted"/>
<keyword evidence="3" id="KW-1185">Reference proteome</keyword>
<dbReference type="EMBL" id="NHRY01000269">
    <property type="protein sequence ID" value="PPQ26557.1"/>
    <property type="molecule type" value="Genomic_DNA"/>
</dbReference>
<feature type="domain" description="SAF" evidence="1">
    <location>
        <begin position="45"/>
        <end position="111"/>
    </location>
</feature>
<dbReference type="SMART" id="SM00858">
    <property type="entry name" value="SAF"/>
    <property type="match status" value="1"/>
</dbReference>
<dbReference type="NCBIfam" id="TIGR03177">
    <property type="entry name" value="pilus_cpaB"/>
    <property type="match status" value="1"/>
</dbReference>
<dbReference type="Pfam" id="PF16976">
    <property type="entry name" value="RcpC"/>
    <property type="match status" value="1"/>
</dbReference>
<evidence type="ECO:0000313" key="3">
    <source>
        <dbReference type="Proteomes" id="UP000239724"/>
    </source>
</evidence>
<protein>
    <submittedName>
        <fullName evidence="2">Flp pilus assembly protein CpaB</fullName>
    </submittedName>
</protein>
<gene>
    <name evidence="2" type="ORF">CCS01_29830</name>
</gene>
<evidence type="ECO:0000313" key="2">
    <source>
        <dbReference type="EMBL" id="PPQ26557.1"/>
    </source>
</evidence>
<dbReference type="CDD" id="cd11614">
    <property type="entry name" value="SAF_CpaB_FlgA_like"/>
    <property type="match status" value="1"/>
</dbReference>
<name>A0A2S6MW21_RHOGL</name>
<dbReference type="InterPro" id="IPR031571">
    <property type="entry name" value="RcpC_dom"/>
</dbReference>
<comment type="caution">
    <text evidence="2">The sequence shown here is derived from an EMBL/GenBank/DDBJ whole genome shotgun (WGS) entry which is preliminary data.</text>
</comment>
<dbReference type="Proteomes" id="UP000239724">
    <property type="component" value="Unassembled WGS sequence"/>
</dbReference>
<dbReference type="InterPro" id="IPR017592">
    <property type="entry name" value="Pilus_assmbl_Flp-typ_CpaB"/>
</dbReference>
<dbReference type="RefSeq" id="WP_104522588.1">
    <property type="nucleotide sequence ID" value="NZ_NHRY01000269.1"/>
</dbReference>
<dbReference type="InterPro" id="IPR013974">
    <property type="entry name" value="SAF"/>
</dbReference>
<reference evidence="2 3" key="1">
    <citation type="journal article" date="2018" name="Arch. Microbiol.">
        <title>New insights into the metabolic potential of the phototrophic purple bacterium Rhodopila globiformis DSM 161(T) from its draft genome sequence and evidence for a vanadium-dependent nitrogenase.</title>
        <authorList>
            <person name="Imhoff J.F."/>
            <person name="Rahn T."/>
            <person name="Kunzel S."/>
            <person name="Neulinger S.C."/>
        </authorList>
    </citation>
    <scope>NUCLEOTIDE SEQUENCE [LARGE SCALE GENOMIC DNA]</scope>
    <source>
        <strain evidence="2 3">DSM 161</strain>
    </source>
</reference>
<organism evidence="2 3">
    <name type="scientific">Rhodopila globiformis</name>
    <name type="common">Rhodopseudomonas globiformis</name>
    <dbReference type="NCBI Taxonomy" id="1071"/>
    <lineage>
        <taxon>Bacteria</taxon>
        <taxon>Pseudomonadati</taxon>
        <taxon>Pseudomonadota</taxon>
        <taxon>Alphaproteobacteria</taxon>
        <taxon>Acetobacterales</taxon>
        <taxon>Acetobacteraceae</taxon>
        <taxon>Rhodopila</taxon>
    </lineage>
</organism>